<protein>
    <submittedName>
        <fullName evidence="1">Uncharacterized protein</fullName>
    </submittedName>
</protein>
<proteinExistence type="predicted"/>
<gene>
    <name evidence="1" type="ORF">AFUS01_LOCUS14295</name>
</gene>
<evidence type="ECO:0000313" key="1">
    <source>
        <dbReference type="EMBL" id="CAG7725331.1"/>
    </source>
</evidence>
<keyword evidence="2" id="KW-1185">Reference proteome</keyword>
<sequence>SFCWQSSSLEVNQGAKG</sequence>
<dbReference type="EMBL" id="CAJVCH010120575">
    <property type="protein sequence ID" value="CAG7725331.1"/>
    <property type="molecule type" value="Genomic_DNA"/>
</dbReference>
<dbReference type="AlphaFoldDB" id="A0A8J2JVJ9"/>
<organism evidence="1 2">
    <name type="scientific">Allacma fusca</name>
    <dbReference type="NCBI Taxonomy" id="39272"/>
    <lineage>
        <taxon>Eukaryota</taxon>
        <taxon>Metazoa</taxon>
        <taxon>Ecdysozoa</taxon>
        <taxon>Arthropoda</taxon>
        <taxon>Hexapoda</taxon>
        <taxon>Collembola</taxon>
        <taxon>Symphypleona</taxon>
        <taxon>Sminthuridae</taxon>
        <taxon>Allacma</taxon>
    </lineage>
</organism>
<reference evidence="1" key="1">
    <citation type="submission" date="2021-06" db="EMBL/GenBank/DDBJ databases">
        <authorList>
            <person name="Hodson N. C."/>
            <person name="Mongue J. A."/>
            <person name="Jaron S. K."/>
        </authorList>
    </citation>
    <scope>NUCLEOTIDE SEQUENCE</scope>
</reference>
<dbReference type="Proteomes" id="UP000708208">
    <property type="component" value="Unassembled WGS sequence"/>
</dbReference>
<comment type="caution">
    <text evidence="1">The sequence shown here is derived from an EMBL/GenBank/DDBJ whole genome shotgun (WGS) entry which is preliminary data.</text>
</comment>
<feature type="non-terminal residue" evidence="1">
    <location>
        <position position="1"/>
    </location>
</feature>
<name>A0A8J2JVJ9_9HEXA</name>
<accession>A0A8J2JVJ9</accession>
<evidence type="ECO:0000313" key="2">
    <source>
        <dbReference type="Proteomes" id="UP000708208"/>
    </source>
</evidence>